<reference evidence="1" key="3">
    <citation type="journal article" date="2021" name="World Allergy Organ. J.">
        <title>Chromosome-level assembly of Dermatophagoides farinae genome and transcriptome reveals two novel allergens Der f 37 and Der f 39.</title>
        <authorList>
            <person name="Chen J."/>
            <person name="Cai Z."/>
            <person name="Fan D."/>
            <person name="Hu J."/>
            <person name="Hou Y."/>
            <person name="He Y."/>
            <person name="Zhang Z."/>
            <person name="Zhao Z."/>
            <person name="Gao P."/>
            <person name="Hu W."/>
            <person name="Sun J."/>
            <person name="Li J."/>
            <person name="Ji K."/>
        </authorList>
    </citation>
    <scope>NUCLEOTIDE SEQUENCE</scope>
    <source>
        <strain evidence="1">JKM2019</strain>
    </source>
</reference>
<keyword evidence="3" id="KW-1185">Reference proteome</keyword>
<comment type="caution">
    <text evidence="2">The sequence shown here is derived from an EMBL/GenBank/DDBJ whole genome shotgun (WGS) entry which is preliminary data.</text>
</comment>
<dbReference type="Proteomes" id="UP000828236">
    <property type="component" value="Unassembled WGS sequence"/>
</dbReference>
<reference evidence="2" key="4">
    <citation type="journal article" date="2022" name="Res Sq">
        <title>Comparative Genomics Reveals Insights into the Divergent Evolution of Astigmatic Mites and Household Pest Adaptations.</title>
        <authorList>
            <person name="Xiong Q."/>
            <person name="Wan A.T.-Y."/>
            <person name="Liu X.-Y."/>
            <person name="Fung C.S.-H."/>
            <person name="Xiao X."/>
            <person name="Malainual N."/>
            <person name="Hou J."/>
            <person name="Wang L."/>
            <person name="Wang M."/>
            <person name="Yang K."/>
            <person name="Cui Y."/>
            <person name="Leung E."/>
            <person name="Nong W."/>
            <person name="Shin S.-K."/>
            <person name="Au S."/>
            <person name="Jeong K.Y."/>
            <person name="Chew F.T."/>
            <person name="Hui J."/>
            <person name="Leung T.F."/>
            <person name="Tungtrongchitr A."/>
            <person name="Zhong N."/>
            <person name="Liu Z."/>
            <person name="Tsui S."/>
        </authorList>
    </citation>
    <scope>NUCLEOTIDE SEQUENCE</scope>
    <source>
        <strain evidence="2">Derf</strain>
        <tissue evidence="2">Whole organism</tissue>
    </source>
</reference>
<dbReference type="EMBL" id="SDOV01000001">
    <property type="protein sequence ID" value="KAH7645665.1"/>
    <property type="molecule type" value="Genomic_DNA"/>
</dbReference>
<sequence>MYRSFSTVAEYYSSEDTSSSEITIFNDYNKHQQNWHQMKIFTNNEELKEFIGENWSKWYRSDTEKDIKQYYRCNKVKKNDMQCRARIFISYDKFSESIYLYQNNEDHTCSEIISTSNRLTKELKNKITSMYEERQKPKQIYEKLKGEGNVLKQTQVYNAIQRIKREKYGPTKI</sequence>
<evidence type="ECO:0000313" key="2">
    <source>
        <dbReference type="EMBL" id="KAH9515811.1"/>
    </source>
</evidence>
<name>A0A922HWF7_DERFA</name>
<dbReference type="EMBL" id="ASGP02000003">
    <property type="protein sequence ID" value="KAH9515811.1"/>
    <property type="molecule type" value="Genomic_DNA"/>
</dbReference>
<proteinExistence type="predicted"/>
<dbReference type="AlphaFoldDB" id="A0A922HWF7"/>
<evidence type="ECO:0000313" key="1">
    <source>
        <dbReference type="EMBL" id="KAH7645665.1"/>
    </source>
</evidence>
<protein>
    <submittedName>
        <fullName evidence="2">Uncharacterized protein</fullName>
    </submittedName>
</protein>
<accession>A0A922HWF7</accession>
<organism evidence="2 3">
    <name type="scientific">Dermatophagoides farinae</name>
    <name type="common">American house dust mite</name>
    <dbReference type="NCBI Taxonomy" id="6954"/>
    <lineage>
        <taxon>Eukaryota</taxon>
        <taxon>Metazoa</taxon>
        <taxon>Ecdysozoa</taxon>
        <taxon>Arthropoda</taxon>
        <taxon>Chelicerata</taxon>
        <taxon>Arachnida</taxon>
        <taxon>Acari</taxon>
        <taxon>Acariformes</taxon>
        <taxon>Sarcoptiformes</taxon>
        <taxon>Astigmata</taxon>
        <taxon>Psoroptidia</taxon>
        <taxon>Analgoidea</taxon>
        <taxon>Pyroglyphidae</taxon>
        <taxon>Dermatophagoidinae</taxon>
        <taxon>Dermatophagoides</taxon>
    </lineage>
</organism>
<evidence type="ECO:0000313" key="3">
    <source>
        <dbReference type="Proteomes" id="UP000790347"/>
    </source>
</evidence>
<reference evidence="1" key="2">
    <citation type="submission" date="2020-06" db="EMBL/GenBank/DDBJ databases">
        <authorList>
            <person name="Ji K."/>
            <person name="Li J."/>
        </authorList>
    </citation>
    <scope>NUCLEOTIDE SEQUENCE</scope>
    <source>
        <strain evidence="1">JKM2019</strain>
        <tissue evidence="1">Whole body</tissue>
    </source>
</reference>
<dbReference type="Proteomes" id="UP000790347">
    <property type="component" value="Unassembled WGS sequence"/>
</dbReference>
<gene>
    <name evidence="2" type="ORF">DERF_006585</name>
    <name evidence="1" type="ORF">HUG17_1203</name>
</gene>
<reference evidence="2" key="1">
    <citation type="submission" date="2013-05" db="EMBL/GenBank/DDBJ databases">
        <authorList>
            <person name="Yim A.K.Y."/>
            <person name="Chan T.F."/>
            <person name="Ji K.M."/>
            <person name="Liu X.Y."/>
            <person name="Zhou J.W."/>
            <person name="Li R.Q."/>
            <person name="Yang K.Y."/>
            <person name="Li J."/>
            <person name="Li M."/>
            <person name="Law P.T.W."/>
            <person name="Wu Y.L."/>
            <person name="Cai Z.L."/>
            <person name="Qin H."/>
            <person name="Bao Y."/>
            <person name="Leung R.K.K."/>
            <person name="Ng P.K.S."/>
            <person name="Zou J."/>
            <person name="Zhong X.J."/>
            <person name="Ran P.X."/>
            <person name="Zhong N.S."/>
            <person name="Liu Z.G."/>
            <person name="Tsui S.K.W."/>
        </authorList>
    </citation>
    <scope>NUCLEOTIDE SEQUENCE</scope>
    <source>
        <strain evidence="2">Derf</strain>
        <tissue evidence="2">Whole organism</tissue>
    </source>
</reference>